<dbReference type="AlphaFoldDB" id="A0A2A8HJ13"/>
<proteinExistence type="predicted"/>
<dbReference type="InterPro" id="IPR017190">
    <property type="entry name" value="Bifunc_CCT/choline_kinase"/>
</dbReference>
<dbReference type="SUPFAM" id="SSF53448">
    <property type="entry name" value="Nucleotide-diphospho-sugar transferases"/>
    <property type="match status" value="1"/>
</dbReference>
<keyword evidence="3" id="KW-0808">Transferase</keyword>
<reference evidence="3 4" key="1">
    <citation type="submission" date="2017-09" db="EMBL/GenBank/DDBJ databases">
        <title>Large-scale bioinformatics analysis of Bacillus genomes uncovers conserved roles of natural products in bacterial physiology.</title>
        <authorList>
            <consortium name="Agbiome Team Llc"/>
            <person name="Bleich R.M."/>
            <person name="Grubbs K.J."/>
            <person name="Santa Maria K.C."/>
            <person name="Allen S.E."/>
            <person name="Farag S."/>
            <person name="Shank E.A."/>
            <person name="Bowers A."/>
        </authorList>
    </citation>
    <scope>NUCLEOTIDE SEQUENCE [LARGE SCALE GENOMIC DNA]</scope>
    <source>
        <strain evidence="3 4">AFS021349</strain>
    </source>
</reference>
<dbReference type="GO" id="GO:0003677">
    <property type="term" value="F:DNA binding"/>
    <property type="evidence" value="ECO:0007669"/>
    <property type="project" value="UniProtKB-KW"/>
</dbReference>
<dbReference type="InterPro" id="IPR025877">
    <property type="entry name" value="MobA-like_NTP_Trfase"/>
</dbReference>
<dbReference type="GO" id="GO:0004305">
    <property type="term" value="F:ethanolamine kinase activity"/>
    <property type="evidence" value="ECO:0007669"/>
    <property type="project" value="TreeGrafter"/>
</dbReference>
<dbReference type="InterPro" id="IPR036388">
    <property type="entry name" value="WH-like_DNA-bd_sf"/>
</dbReference>
<accession>A0A2A8HJ13</accession>
<evidence type="ECO:0000256" key="1">
    <source>
        <dbReference type="ARBA" id="ARBA00023125"/>
    </source>
</evidence>
<dbReference type="PANTHER" id="PTHR22603:SF66">
    <property type="entry name" value="ETHANOLAMINE KINASE"/>
    <property type="match status" value="1"/>
</dbReference>
<dbReference type="Pfam" id="PF01633">
    <property type="entry name" value="Choline_kinase"/>
    <property type="match status" value="1"/>
</dbReference>
<organism evidence="3 4">
    <name type="scientific">Bacillus toyonensis</name>
    <dbReference type="NCBI Taxonomy" id="155322"/>
    <lineage>
        <taxon>Bacteria</taxon>
        <taxon>Bacillati</taxon>
        <taxon>Bacillota</taxon>
        <taxon>Bacilli</taxon>
        <taxon>Bacillales</taxon>
        <taxon>Bacillaceae</taxon>
        <taxon>Bacillus</taxon>
        <taxon>Bacillus cereus group</taxon>
    </lineage>
</organism>
<gene>
    <name evidence="3" type="ORF">CN585_07820</name>
</gene>
<dbReference type="InterPro" id="IPR029044">
    <property type="entry name" value="Nucleotide-diphossugar_trans"/>
</dbReference>
<dbReference type="EMBL" id="NUBY01000026">
    <property type="protein sequence ID" value="PEQ08746.1"/>
    <property type="molecule type" value="Genomic_DNA"/>
</dbReference>
<dbReference type="Gene3D" id="3.90.550.10">
    <property type="entry name" value="Spore Coat Polysaccharide Biosynthesis Protein SpsA, Chain A"/>
    <property type="match status" value="1"/>
</dbReference>
<dbReference type="GO" id="GO:0006646">
    <property type="term" value="P:phosphatidylethanolamine biosynthetic process"/>
    <property type="evidence" value="ECO:0007669"/>
    <property type="project" value="TreeGrafter"/>
</dbReference>
<dbReference type="PANTHER" id="PTHR22603">
    <property type="entry name" value="CHOLINE/ETHANOALAMINE KINASE"/>
    <property type="match status" value="1"/>
</dbReference>
<dbReference type="CDD" id="cd05151">
    <property type="entry name" value="ChoK-like"/>
    <property type="match status" value="1"/>
</dbReference>
<dbReference type="Pfam" id="PF13412">
    <property type="entry name" value="HTH_24"/>
    <property type="match status" value="1"/>
</dbReference>
<dbReference type="InterPro" id="IPR036390">
    <property type="entry name" value="WH_DNA-bd_sf"/>
</dbReference>
<keyword evidence="3" id="KW-0418">Kinase</keyword>
<dbReference type="PIRSF" id="PIRSF037383">
    <property type="entry name" value="LicCA"/>
    <property type="match status" value="1"/>
</dbReference>
<name>A0A2A8HJ13_9BACI</name>
<dbReference type="Pfam" id="PF12804">
    <property type="entry name" value="NTP_transf_3"/>
    <property type="match status" value="1"/>
</dbReference>
<dbReference type="Gene3D" id="3.30.200.20">
    <property type="entry name" value="Phosphorylase Kinase, domain 1"/>
    <property type="match status" value="1"/>
</dbReference>
<dbReference type="Gene3D" id="3.90.1200.10">
    <property type="match status" value="1"/>
</dbReference>
<dbReference type="InterPro" id="IPR011991">
    <property type="entry name" value="ArsR-like_HTH"/>
</dbReference>
<evidence type="ECO:0000259" key="2">
    <source>
        <dbReference type="Pfam" id="PF12804"/>
    </source>
</evidence>
<dbReference type="CDD" id="cd00090">
    <property type="entry name" value="HTH_ARSR"/>
    <property type="match status" value="1"/>
</dbReference>
<dbReference type="Proteomes" id="UP000220841">
    <property type="component" value="Unassembled WGS sequence"/>
</dbReference>
<dbReference type="RefSeq" id="WP_098226114.1">
    <property type="nucleotide sequence ID" value="NZ_NUBY01000026.1"/>
</dbReference>
<evidence type="ECO:0000313" key="3">
    <source>
        <dbReference type="EMBL" id="PEQ08746.1"/>
    </source>
</evidence>
<sequence length="626" mass="72042">MQHVLDILEIINKEPHLSQKKIAERSGISTGKVNYIINDLTKKNYVVSEKNGKHISYYVKEQGLKFLQSELATMQKKKIRIHQREYKKVKQAVILAAGNRKELGKPSGLLSIGDKILLNRNLEILHNNGIEKVVIVSGYKKEKFASWNKEQGVYFVENPKYKWTGSMASLSSVQSLITDDFLLIEDDILIEEDAISQLLQYPERDCVLITNESGSGDEAFVEIQNGNLYKISKDVHQLNRIDGEMIGISKLSYDVFLNMLELFNHNQNPYVNYEYLLLDVARTYNIGHIKLQNIVWAEIDTKQQYEVVRNKIYPRLLRKEAEFKEKQIKGHVMEALNISEDAITNIQPFGGMTNTNFKVSVGDSEYVLRIPGSGTEEMISRHDEMVNSNLASELGIDAELLYFNEETGAKLAELISNAETLNPKTARRSDNMQLTAAILKELHESSAAMSNTFNVFEKIEHYEGLLSKSNGSNFADYKKVKKQVMRLKAMYEKMDVQLTPCHNDTVAENFVKNGENKMYLIDWEYGGLNDPMWDIAAHSLECEFSAEDEELFLDYYFNGKVEEMHRQRILLNKIFQDFLWSIWTKIKEAAGSDFGTYGMDRYTRAKENLQLFLEYYGGYQYESKAK</sequence>
<dbReference type="SUPFAM" id="SSF56112">
    <property type="entry name" value="Protein kinase-like (PK-like)"/>
    <property type="match status" value="1"/>
</dbReference>
<feature type="domain" description="MobA-like NTP transferase" evidence="2">
    <location>
        <begin position="92"/>
        <end position="212"/>
    </location>
</feature>
<dbReference type="SUPFAM" id="SSF46785">
    <property type="entry name" value="Winged helix' DNA-binding domain"/>
    <property type="match status" value="1"/>
</dbReference>
<dbReference type="Gene3D" id="1.10.10.10">
    <property type="entry name" value="Winged helix-like DNA-binding domain superfamily/Winged helix DNA-binding domain"/>
    <property type="match status" value="1"/>
</dbReference>
<dbReference type="InterPro" id="IPR011009">
    <property type="entry name" value="Kinase-like_dom_sf"/>
</dbReference>
<dbReference type="GO" id="GO:0005737">
    <property type="term" value="C:cytoplasm"/>
    <property type="evidence" value="ECO:0007669"/>
    <property type="project" value="TreeGrafter"/>
</dbReference>
<keyword evidence="1" id="KW-0238">DNA-binding</keyword>
<protein>
    <submittedName>
        <fullName evidence="3">LPS biosynthesis choline kinase</fullName>
    </submittedName>
</protein>
<comment type="caution">
    <text evidence="3">The sequence shown here is derived from an EMBL/GenBank/DDBJ whole genome shotgun (WGS) entry which is preliminary data.</text>
</comment>
<evidence type="ECO:0000313" key="4">
    <source>
        <dbReference type="Proteomes" id="UP000220841"/>
    </source>
</evidence>
<dbReference type="GO" id="GO:0016779">
    <property type="term" value="F:nucleotidyltransferase activity"/>
    <property type="evidence" value="ECO:0007669"/>
    <property type="project" value="UniProtKB-ARBA"/>
</dbReference>